<sequence length="126" mass="14496">MVFETLVADLLNRFLGDFVDNLDASQLNIGIWGGDVKLNNLEIKVTALDDLDLPIKLKYGFLDKLVLKIPWQNLYTEPVLANIDGLYIIAVPNVGVVYNKEKAEKREQEAKQKELLRLEENRKNRR</sequence>
<dbReference type="Proteomes" id="UP000887579">
    <property type="component" value="Unplaced"/>
</dbReference>
<protein>
    <submittedName>
        <fullName evidence="2">Chorein N-terminal domain-containing protein</fullName>
    </submittedName>
</protein>
<organism evidence="1 2">
    <name type="scientific">Panagrolaimus sp. ES5</name>
    <dbReference type="NCBI Taxonomy" id="591445"/>
    <lineage>
        <taxon>Eukaryota</taxon>
        <taxon>Metazoa</taxon>
        <taxon>Ecdysozoa</taxon>
        <taxon>Nematoda</taxon>
        <taxon>Chromadorea</taxon>
        <taxon>Rhabditida</taxon>
        <taxon>Tylenchina</taxon>
        <taxon>Panagrolaimomorpha</taxon>
        <taxon>Panagrolaimoidea</taxon>
        <taxon>Panagrolaimidae</taxon>
        <taxon>Panagrolaimus</taxon>
    </lineage>
</organism>
<proteinExistence type="predicted"/>
<evidence type="ECO:0000313" key="1">
    <source>
        <dbReference type="Proteomes" id="UP000887579"/>
    </source>
</evidence>
<evidence type="ECO:0000313" key="2">
    <source>
        <dbReference type="WBParaSite" id="ES5_v2.g21103.t1"/>
    </source>
</evidence>
<reference evidence="2" key="1">
    <citation type="submission" date="2022-11" db="UniProtKB">
        <authorList>
            <consortium name="WormBaseParasite"/>
        </authorList>
    </citation>
    <scope>IDENTIFICATION</scope>
</reference>
<dbReference type="WBParaSite" id="ES5_v2.g21103.t1">
    <property type="protein sequence ID" value="ES5_v2.g21103.t1"/>
    <property type="gene ID" value="ES5_v2.g21103"/>
</dbReference>
<accession>A0AC34FUJ1</accession>
<name>A0AC34FUJ1_9BILA</name>